<dbReference type="RefSeq" id="WP_114834757.1">
    <property type="nucleotide sequence ID" value="NZ_LR699115.1"/>
</dbReference>
<dbReference type="GO" id="GO:0016020">
    <property type="term" value="C:membrane"/>
    <property type="evidence" value="ECO:0007669"/>
    <property type="project" value="UniProtKB-SubCell"/>
</dbReference>
<feature type="transmembrane region" description="Helical" evidence="6">
    <location>
        <begin position="113"/>
        <end position="138"/>
    </location>
</feature>
<dbReference type="OrthoDB" id="9814303at2"/>
<gene>
    <name evidence="8" type="ORF">C8D86_11632</name>
</gene>
<dbReference type="InterPro" id="IPR020846">
    <property type="entry name" value="MFS_dom"/>
</dbReference>
<dbReference type="PROSITE" id="PS00216">
    <property type="entry name" value="SUGAR_TRANSPORT_1"/>
    <property type="match status" value="1"/>
</dbReference>
<evidence type="ECO:0000256" key="1">
    <source>
        <dbReference type="ARBA" id="ARBA00004141"/>
    </source>
</evidence>
<feature type="transmembrane region" description="Helical" evidence="6">
    <location>
        <begin position="12"/>
        <end position="38"/>
    </location>
</feature>
<dbReference type="AlphaFoldDB" id="A0A370GE50"/>
<feature type="transmembrane region" description="Helical" evidence="6">
    <location>
        <begin position="58"/>
        <end position="78"/>
    </location>
</feature>
<evidence type="ECO:0000313" key="8">
    <source>
        <dbReference type="EMBL" id="RDI42078.1"/>
    </source>
</evidence>
<keyword evidence="3 6" id="KW-0812">Transmembrane</keyword>
<keyword evidence="5 6" id="KW-0472">Membrane</keyword>
<sequence>MKFKIATTSNQQLYIILLITLMGFIGVSIAYPLFAPLFLNSASSIMVATPWAEKNRNLLLGLTLAAYPLGQFIGSPIIGALSDRYGRRSILLSSLVGTLLGYILSALTLRHGLLWLLIFSRFLTGLSESNIALAQTIIADLKDINKHKGFGGIMMAASIGYILGPMMGGLLSDNRLVSWFDVSVPFYAAAGLALLTLFLAYTALPETYKPTLTAQTAFWQQFNILQHLKEMLRNAALRFLLIACLIFMLGVDVFYEFGPVYLTAIWHMDATEIAFYTIILCLGLALSSGWLSHQLSCRYPLYQSILVSIISFCLLLSAIALAHSAQVVLVLYGVIGIAISIATTSLRVQISDTAGQHIQGKVMGMLMGLRMLGDAMLCLFGGALIHFSATLPLYLGVLSALIAATLYLFKVSMEINGNKRFSTEENMS</sequence>
<comment type="caution">
    <text evidence="8">The sequence shown here is derived from an EMBL/GenBank/DDBJ whole genome shotgun (WGS) entry which is preliminary data.</text>
</comment>
<evidence type="ECO:0000313" key="9">
    <source>
        <dbReference type="Proteomes" id="UP000254720"/>
    </source>
</evidence>
<protein>
    <submittedName>
        <fullName evidence="8">Putative MFS family arabinose efflux permease</fullName>
    </submittedName>
</protein>
<feature type="transmembrane region" description="Helical" evidence="6">
    <location>
        <begin position="90"/>
        <end position="107"/>
    </location>
</feature>
<dbReference type="Gene3D" id="1.20.1250.20">
    <property type="entry name" value="MFS general substrate transporter like domains"/>
    <property type="match status" value="1"/>
</dbReference>
<dbReference type="PANTHER" id="PTHR23504:SF15">
    <property type="entry name" value="MAJOR FACILITATOR SUPERFAMILY (MFS) PROFILE DOMAIN-CONTAINING PROTEIN"/>
    <property type="match status" value="1"/>
</dbReference>
<keyword evidence="2" id="KW-0813">Transport</keyword>
<accession>A0A370GE50</accession>
<feature type="transmembrane region" description="Helical" evidence="6">
    <location>
        <begin position="273"/>
        <end position="292"/>
    </location>
</feature>
<dbReference type="InterPro" id="IPR011701">
    <property type="entry name" value="MFS"/>
</dbReference>
<keyword evidence="9" id="KW-1185">Reference proteome</keyword>
<dbReference type="PANTHER" id="PTHR23504">
    <property type="entry name" value="MAJOR FACILITATOR SUPERFAMILY DOMAIN-CONTAINING PROTEIN 10"/>
    <property type="match status" value="1"/>
</dbReference>
<dbReference type="PROSITE" id="PS50850">
    <property type="entry name" value="MFS"/>
    <property type="match status" value="1"/>
</dbReference>
<dbReference type="InterPro" id="IPR005829">
    <property type="entry name" value="Sugar_transporter_CS"/>
</dbReference>
<evidence type="ECO:0000259" key="7">
    <source>
        <dbReference type="PROSITE" id="PS50850"/>
    </source>
</evidence>
<organism evidence="8 9">
    <name type="scientific">Aquicella lusitana</name>
    <dbReference type="NCBI Taxonomy" id="254246"/>
    <lineage>
        <taxon>Bacteria</taxon>
        <taxon>Pseudomonadati</taxon>
        <taxon>Pseudomonadota</taxon>
        <taxon>Gammaproteobacteria</taxon>
        <taxon>Legionellales</taxon>
        <taxon>Coxiellaceae</taxon>
        <taxon>Aquicella</taxon>
    </lineage>
</organism>
<dbReference type="SUPFAM" id="SSF103473">
    <property type="entry name" value="MFS general substrate transporter"/>
    <property type="match status" value="1"/>
</dbReference>
<evidence type="ECO:0000256" key="2">
    <source>
        <dbReference type="ARBA" id="ARBA00022448"/>
    </source>
</evidence>
<dbReference type="EMBL" id="QQAX01000016">
    <property type="protein sequence ID" value="RDI42078.1"/>
    <property type="molecule type" value="Genomic_DNA"/>
</dbReference>
<feature type="transmembrane region" description="Helical" evidence="6">
    <location>
        <begin position="391"/>
        <end position="409"/>
    </location>
</feature>
<keyword evidence="4 6" id="KW-1133">Transmembrane helix</keyword>
<evidence type="ECO:0000256" key="5">
    <source>
        <dbReference type="ARBA" id="ARBA00023136"/>
    </source>
</evidence>
<name>A0A370GE50_9COXI</name>
<feature type="domain" description="Major facilitator superfamily (MFS) profile" evidence="7">
    <location>
        <begin position="12"/>
        <end position="416"/>
    </location>
</feature>
<dbReference type="GO" id="GO:0022857">
    <property type="term" value="F:transmembrane transporter activity"/>
    <property type="evidence" value="ECO:0007669"/>
    <property type="project" value="InterPro"/>
</dbReference>
<proteinExistence type="predicted"/>
<dbReference type="InterPro" id="IPR036259">
    <property type="entry name" value="MFS_trans_sf"/>
</dbReference>
<dbReference type="Proteomes" id="UP000254720">
    <property type="component" value="Unassembled WGS sequence"/>
</dbReference>
<evidence type="ECO:0000256" key="6">
    <source>
        <dbReference type="SAM" id="Phobius"/>
    </source>
</evidence>
<feature type="transmembrane region" description="Helical" evidence="6">
    <location>
        <begin position="304"/>
        <end position="323"/>
    </location>
</feature>
<feature type="transmembrane region" description="Helical" evidence="6">
    <location>
        <begin position="184"/>
        <end position="204"/>
    </location>
</feature>
<reference evidence="8 9" key="1">
    <citation type="submission" date="2018-07" db="EMBL/GenBank/DDBJ databases">
        <title>Genomic Encyclopedia of Type Strains, Phase IV (KMG-IV): sequencing the most valuable type-strain genomes for metagenomic binning, comparative biology and taxonomic classification.</title>
        <authorList>
            <person name="Goeker M."/>
        </authorList>
    </citation>
    <scope>NUCLEOTIDE SEQUENCE [LARGE SCALE GENOMIC DNA]</scope>
    <source>
        <strain evidence="8 9">DSM 16500</strain>
    </source>
</reference>
<feature type="transmembrane region" description="Helical" evidence="6">
    <location>
        <begin position="150"/>
        <end position="172"/>
    </location>
</feature>
<feature type="transmembrane region" description="Helical" evidence="6">
    <location>
        <begin position="329"/>
        <end position="350"/>
    </location>
</feature>
<comment type="subcellular location">
    <subcellularLocation>
        <location evidence="1">Membrane</location>
        <topology evidence="1">Multi-pass membrane protein</topology>
    </subcellularLocation>
</comment>
<evidence type="ECO:0000256" key="4">
    <source>
        <dbReference type="ARBA" id="ARBA00022989"/>
    </source>
</evidence>
<feature type="transmembrane region" description="Helical" evidence="6">
    <location>
        <begin position="362"/>
        <end position="385"/>
    </location>
</feature>
<feature type="transmembrane region" description="Helical" evidence="6">
    <location>
        <begin position="235"/>
        <end position="253"/>
    </location>
</feature>
<evidence type="ECO:0000256" key="3">
    <source>
        <dbReference type="ARBA" id="ARBA00022692"/>
    </source>
</evidence>
<dbReference type="Pfam" id="PF07690">
    <property type="entry name" value="MFS_1"/>
    <property type="match status" value="1"/>
</dbReference>